<protein>
    <submittedName>
        <fullName evidence="2">Autotransporter domain-containing protein</fullName>
    </submittedName>
</protein>
<evidence type="ECO:0000259" key="1">
    <source>
        <dbReference type="PROSITE" id="PS51208"/>
    </source>
</evidence>
<dbReference type="InterPro" id="IPR006315">
    <property type="entry name" value="OM_autotransptr_brl_dom"/>
</dbReference>
<feature type="domain" description="Autotransporter" evidence="1">
    <location>
        <begin position="1"/>
        <end position="261"/>
    </location>
</feature>
<dbReference type="InterPro" id="IPR005546">
    <property type="entry name" value="Autotransporte_beta"/>
</dbReference>
<organism evidence="2 3">
    <name type="scientific">Brucella haematophila</name>
    <dbReference type="NCBI Taxonomy" id="419474"/>
    <lineage>
        <taxon>Bacteria</taxon>
        <taxon>Pseudomonadati</taxon>
        <taxon>Pseudomonadota</taxon>
        <taxon>Alphaproteobacteria</taxon>
        <taxon>Hyphomicrobiales</taxon>
        <taxon>Brucellaceae</taxon>
        <taxon>Brucella/Ochrobactrum group</taxon>
        <taxon>Brucella</taxon>
    </lineage>
</organism>
<keyword evidence="3" id="KW-1185">Reference proteome</keyword>
<proteinExistence type="predicted"/>
<gene>
    <name evidence="2" type="ORF">HED55_12235</name>
</gene>
<evidence type="ECO:0000313" key="3">
    <source>
        <dbReference type="Proteomes" id="UP000704467"/>
    </source>
</evidence>
<dbReference type="Proteomes" id="UP000704467">
    <property type="component" value="Unassembled WGS sequence"/>
</dbReference>
<dbReference type="EMBL" id="JAAVLN010000001">
    <property type="protein sequence ID" value="NKC03766.1"/>
    <property type="molecule type" value="Genomic_DNA"/>
</dbReference>
<reference evidence="2 3" key="1">
    <citation type="submission" date="2020-03" db="EMBL/GenBank/DDBJ databases">
        <title>Whole genome sequencing of clinical and environmental type strains of Ochrobactrum.</title>
        <authorList>
            <person name="Dharne M."/>
        </authorList>
    </citation>
    <scope>NUCLEOTIDE SEQUENCE [LARGE SCALE GENOMIC DNA]</scope>
    <source>
        <strain evidence="2 3">CIP 109452</strain>
    </source>
</reference>
<accession>A0ABX1DLV4</accession>
<dbReference type="Gene3D" id="2.40.128.130">
    <property type="entry name" value="Autotransporter beta-domain"/>
    <property type="match status" value="1"/>
</dbReference>
<dbReference type="Pfam" id="PF03797">
    <property type="entry name" value="Autotransporter"/>
    <property type="match status" value="1"/>
</dbReference>
<sequence length="261" mass="26920">MEQDGNANTGGVSTSTGGFVSGLDVGLAGGWRLGFAGGYSQSDIDFKGRNAAATSDSWHLGIYGGNQWGPFGLRAGLIQTWHSIDASRAVSLAGLSNALEADYDARTLQAFGEIGYRLDTAAASFEPFANLAHVRLRSDGFTETGGVAALNVESDKTNTTFTTLGLRAEAPFSLGSAAVNLKGSLGWRHAYGDIIPTSTQALVGGDAFTVAGAPIAKDTALLEAGLDFDVTPASTLGVSYVGQYGSGAKQNGFKASFNIKF</sequence>
<dbReference type="SUPFAM" id="SSF103515">
    <property type="entry name" value="Autotransporter"/>
    <property type="match status" value="1"/>
</dbReference>
<dbReference type="PROSITE" id="PS51208">
    <property type="entry name" value="AUTOTRANSPORTER"/>
    <property type="match status" value="1"/>
</dbReference>
<comment type="caution">
    <text evidence="2">The sequence shown here is derived from an EMBL/GenBank/DDBJ whole genome shotgun (WGS) entry which is preliminary data.</text>
</comment>
<dbReference type="SMART" id="SM00869">
    <property type="entry name" value="Autotransporter"/>
    <property type="match status" value="1"/>
</dbReference>
<dbReference type="NCBIfam" id="TIGR01414">
    <property type="entry name" value="autotrans_barl"/>
    <property type="match status" value="1"/>
</dbReference>
<name>A0ABX1DLV4_9HYPH</name>
<dbReference type="InterPro" id="IPR036709">
    <property type="entry name" value="Autotransporte_beta_dom_sf"/>
</dbReference>
<evidence type="ECO:0000313" key="2">
    <source>
        <dbReference type="EMBL" id="NKC03766.1"/>
    </source>
</evidence>